<gene>
    <name evidence="1" type="ORF">J0383_08455</name>
</gene>
<sequence>MKTLNSIAVEYLLRNDSQNNNTKSENITREVARLHQEQDLKNQQSLLFQLYYLEEEGEDFFA</sequence>
<proteinExistence type="predicted"/>
<organism evidence="1 2">
    <name type="scientific">Flavobacterium endoglycinae</name>
    <dbReference type="NCBI Taxonomy" id="2816357"/>
    <lineage>
        <taxon>Bacteria</taxon>
        <taxon>Pseudomonadati</taxon>
        <taxon>Bacteroidota</taxon>
        <taxon>Flavobacteriia</taxon>
        <taxon>Flavobacteriales</taxon>
        <taxon>Flavobacteriaceae</taxon>
        <taxon>Flavobacterium</taxon>
    </lineage>
</organism>
<accession>A0ABX7QJU2</accession>
<keyword evidence="2" id="KW-1185">Reference proteome</keyword>
<dbReference type="EMBL" id="CP071448">
    <property type="protein sequence ID" value="QSW90826.1"/>
    <property type="molecule type" value="Genomic_DNA"/>
</dbReference>
<reference evidence="1 2" key="1">
    <citation type="submission" date="2021-03" db="EMBL/GenBank/DDBJ databases">
        <title>Flavobacterium kribbensis sp. nov, an endophytic bacteria, isolated from soybean.</title>
        <authorList>
            <person name="Lee J."/>
            <person name="Seo J."/>
        </authorList>
    </citation>
    <scope>NUCLEOTIDE SEQUENCE [LARGE SCALE GENOMIC DNA]</scope>
    <source>
        <strain evidence="1 2">BB8</strain>
    </source>
</reference>
<protein>
    <submittedName>
        <fullName evidence="1">Uncharacterized protein</fullName>
    </submittedName>
</protein>
<dbReference type="RefSeq" id="WP_207297970.1">
    <property type="nucleotide sequence ID" value="NZ_CP071448.1"/>
</dbReference>
<evidence type="ECO:0000313" key="2">
    <source>
        <dbReference type="Proteomes" id="UP000663440"/>
    </source>
</evidence>
<evidence type="ECO:0000313" key="1">
    <source>
        <dbReference type="EMBL" id="QSW90826.1"/>
    </source>
</evidence>
<name>A0ABX7QJU2_9FLAO</name>
<dbReference type="Proteomes" id="UP000663440">
    <property type="component" value="Chromosome"/>
</dbReference>